<feature type="compositionally biased region" description="Low complexity" evidence="1">
    <location>
        <begin position="149"/>
        <end position="163"/>
    </location>
</feature>
<feature type="compositionally biased region" description="Basic and acidic residues" evidence="1">
    <location>
        <begin position="820"/>
        <end position="834"/>
    </location>
</feature>
<feature type="compositionally biased region" description="Pro residues" evidence="1">
    <location>
        <begin position="339"/>
        <end position="350"/>
    </location>
</feature>
<feature type="compositionally biased region" description="Low complexity" evidence="1">
    <location>
        <begin position="773"/>
        <end position="786"/>
    </location>
</feature>
<dbReference type="KEGG" id="ccac:CcaHIS019_0604640"/>
<gene>
    <name evidence="2" type="ORF">CcaverHIS019_0604640</name>
</gene>
<evidence type="ECO:0000313" key="3">
    <source>
        <dbReference type="Proteomes" id="UP001233271"/>
    </source>
</evidence>
<dbReference type="InterPro" id="IPR019021">
    <property type="entry name" value="Mms22"/>
</dbReference>
<name>A0AA48QY63_9TREE</name>
<feature type="compositionally biased region" description="Basic and acidic residues" evidence="1">
    <location>
        <begin position="952"/>
        <end position="970"/>
    </location>
</feature>
<feature type="region of interest" description="Disordered" evidence="1">
    <location>
        <begin position="952"/>
        <end position="1054"/>
    </location>
</feature>
<feature type="region of interest" description="Disordered" evidence="1">
    <location>
        <begin position="532"/>
        <end position="728"/>
    </location>
</feature>
<feature type="region of interest" description="Disordered" evidence="1">
    <location>
        <begin position="762"/>
        <end position="909"/>
    </location>
</feature>
<feature type="compositionally biased region" description="Low complexity" evidence="1">
    <location>
        <begin position="695"/>
        <end position="705"/>
    </location>
</feature>
<sequence>MPPRKRARRSGVEEPTPTSTPPPSQPPGTQRIRTVPAPGRNRYRTRHRRDVRGPELAELEGGRADLVPPSDDEEYDEWRAVRAVERAEQARAEAEATSDVEELFTMPGSPRRRDHLPSQSPPVPAMEPEAPVPPHPPPDSELADETKLSRLTGPSLPRRSSLPPTSPVRAPRHQQEGLAVTSPGGPVAASWSPNGPLVEVNVEESQLPAVEVAVPADGGMGSPMDAEESQIPVEAVAASPSPAHLGLGSLMSVEESQLPIPHEMREEEAWGMDLDVVEDAPMPIDLEYRSRSPTPSFAASVPPQPVMDLEVFNYPPATIELDPGSQSGRESLARSVAPQPSPALRPPPSSPDAVDLLAANRASQSAPVRPPPSQTRDSHMAVASVADTPQPFIDPALLQFRFVRTFRTRTALQLQPYTKEKQQYENALRKGGLAKGRRAVAPSAEIRAANEPDKTQTQDDDSSSYSEATPPDAIVIGGTQDQAQPRRLEPKPLVDADYDEYFLEFGEVVEEEDEVCQKRLQVIARKRLRVAKEARRKERAAERTRRGFEALMKETEKEREAERKKEAEKRKAEREKAAQRVTAEKQRKAAANQERERESNARRGGTTQSVSKRTSMLAVTAREKSVPKVPRSSTVRRDRGGSVGGKAGASLMSETSVNHTPGVPGRPVTYSRRQQRPVVELSDSPLSSPPPSPSPSQRQVPLLPSDIRPRVCTPALTSPLDRARPPTVSSGMVQVDIMDLGGGLDDFGDGIDDIGGNNYGDFIGSADGKPATPRRLSSPPVVPTSRSTRRRRIVSSSSHSSDGDASDSSQLQFDKRRRIAERMLPRAMLKRLEQEATQQKRRKDDRRRRAARVDDSPVRPGHAVVRRRGGGALDDMGDLFNDELESDEGGGMIGSQAEEGNESEASPDEDLGRQLILTLQSDSDGSEAIEDNGRPAALARLQRGDFEAIVHGRRSMEPRERRPARGELRNHRPALRITKHPAKHRQDTDGLSAPTRRVLDESQLYQTRLDFSVEGKTPGNRHKAKSDGSKSKSKHHRGDRTSGGSSRGGRGAVRPAIRLDDSVIFATGDFAFSSDSEDIEVMGETLAPRAPLRGPLAQMTVKAGRLYARTTSSPTPAPLQQRRPAAERQLDEGVGKARSWANFDRFPIDFEITPLPMGVYCCGESIPGSGRLGRFLGQLDGEFLDEPRSISAYGVSLHSEMASDEALEVLPIVIDGMVSSIHSFIDVSSAASAIPDLVPLRFFRDYLARADSEKRENLFLPFNNLGQRLNDIFLDSRRVHRHLVLHLLEVRYALLEIVAIAGDRESVFTAATRLISLLLVYGFDRTVRPLRRILSGQADTPEVSDVTVALWVSLLHILAAYDKQHPPPTSNADDTFSIALADALDRRYSGEVGPLAAERIWFLVFGLCAISQFGLDGTVVADYTPFPRWALVKRALGHIKITHSQEVEEAAHLGQLQGRDRYIKTVVARCLRLSSTWRWYFDSRSFSVATRDLGMIFKARQHRNLPTEAPVDFPRFIADFDISLTAADDTRRASAFELWLRLACVAASDLIGAAEELSAAHRAERDVQRLIMSIFPLSAVPFTRTNLPTPKQLGALVNRYSTMVVACYFSPSLLPWLLANSRKWLAFDTADFESRQICIRGLMYLGVACRHHSHPLDTVAELEQLGRSTKLPGFPTGVEIERTMVLVVSCFRQIILHPGYTQRVEPVYPDPVLLHESWTARIFQLDLVKDVKSGLEIVATIQAFLDQRGKALPKRARVARSSRQQESVDDYPSLGFDFDAIDLAALGGDEAPEDPIERQDAAFADTIVTVICPRIYRLLSDMLPASESEEPAKEKGAERLVFINRLTQCWSDCAAIAVVEHQRLGWDVYLARYGQQSWSRIGNELGRIRVGLQFMTNVAHTDPGAFRTHEDEFILLLFQGIVTDRLTIEHKYTSAFFALPGAMDHMLFEGVRAVGVEDLSRSAFMEKRIAILEVVFRNIPGLLSSHLTPAGMKALIWQCINVLVASIVMYEAAIDAHRVLHRQGYRVFAMEVVCALRRYARGHINENAVPGLKTLTWA</sequence>
<dbReference type="GO" id="GO:0000724">
    <property type="term" value="P:double-strand break repair via homologous recombination"/>
    <property type="evidence" value="ECO:0007669"/>
    <property type="project" value="TreeGrafter"/>
</dbReference>
<feature type="compositionally biased region" description="Pro residues" evidence="1">
    <location>
        <begin position="119"/>
        <end position="139"/>
    </location>
</feature>
<evidence type="ECO:0000313" key="2">
    <source>
        <dbReference type="EMBL" id="BEI94005.1"/>
    </source>
</evidence>
<dbReference type="RefSeq" id="XP_060459270.1">
    <property type="nucleotide sequence ID" value="XM_060602925.1"/>
</dbReference>
<feature type="compositionally biased region" description="Basic residues" evidence="1">
    <location>
        <begin position="839"/>
        <end position="850"/>
    </location>
</feature>
<feature type="region of interest" description="Disordered" evidence="1">
    <location>
        <begin position="429"/>
        <end position="492"/>
    </location>
</feature>
<feature type="compositionally biased region" description="Basic and acidic residues" evidence="1">
    <location>
        <begin position="448"/>
        <end position="457"/>
    </location>
</feature>
<dbReference type="GO" id="GO:0031297">
    <property type="term" value="P:replication fork processing"/>
    <property type="evidence" value="ECO:0007669"/>
    <property type="project" value="InterPro"/>
</dbReference>
<feature type="compositionally biased region" description="Basic residues" evidence="1">
    <location>
        <begin position="41"/>
        <end position="50"/>
    </location>
</feature>
<feature type="region of interest" description="Disordered" evidence="1">
    <location>
        <begin position="317"/>
        <end position="381"/>
    </location>
</feature>
<feature type="compositionally biased region" description="Basic and acidic residues" evidence="1">
    <location>
        <begin position="532"/>
        <end position="601"/>
    </location>
</feature>
<dbReference type="GeneID" id="85497875"/>
<reference evidence="2" key="1">
    <citation type="journal article" date="2023" name="BMC Genomics">
        <title>Chromosome-level genome assemblies of Cutaneotrichosporon spp. (Trichosporonales, Basidiomycota) reveal imbalanced evolution between nucleotide sequences and chromosome synteny.</title>
        <authorList>
            <person name="Kobayashi Y."/>
            <person name="Kayamori A."/>
            <person name="Aoki K."/>
            <person name="Shiwa Y."/>
            <person name="Matsutani M."/>
            <person name="Fujita N."/>
            <person name="Sugita T."/>
            <person name="Iwasaki W."/>
            <person name="Tanaka N."/>
            <person name="Takashima M."/>
        </authorList>
    </citation>
    <scope>NUCLEOTIDE SEQUENCE</scope>
    <source>
        <strain evidence="2">HIS019</strain>
    </source>
</reference>
<feature type="compositionally biased region" description="Polar residues" evidence="1">
    <location>
        <begin position="605"/>
        <end position="614"/>
    </location>
</feature>
<dbReference type="CDD" id="cd06503">
    <property type="entry name" value="ATP-synt_Fo_b"/>
    <property type="match status" value="1"/>
</dbReference>
<feature type="compositionally biased region" description="Acidic residues" evidence="1">
    <location>
        <begin position="899"/>
        <end position="909"/>
    </location>
</feature>
<accession>A0AA48QY63</accession>
<feature type="compositionally biased region" description="Basic residues" evidence="1">
    <location>
        <begin position="971"/>
        <end position="983"/>
    </location>
</feature>
<protein>
    <submittedName>
        <fullName evidence="2">Uncharacterized protein</fullName>
    </submittedName>
</protein>
<feature type="region of interest" description="Disordered" evidence="1">
    <location>
        <begin position="1"/>
        <end position="195"/>
    </location>
</feature>
<dbReference type="Pfam" id="PF09462">
    <property type="entry name" value="Mus7"/>
    <property type="match status" value="2"/>
</dbReference>
<dbReference type="PANTHER" id="PTHR28122:SF1">
    <property type="entry name" value="E3 UBIQUITIN-PROTEIN LIGASE SUBSTRATE RECEPTOR MMS22"/>
    <property type="match status" value="1"/>
</dbReference>
<dbReference type="EMBL" id="AP028217">
    <property type="protein sequence ID" value="BEI94005.1"/>
    <property type="molecule type" value="Genomic_DNA"/>
</dbReference>
<organism evidence="2 3">
    <name type="scientific">Cutaneotrichosporon cavernicola</name>
    <dbReference type="NCBI Taxonomy" id="279322"/>
    <lineage>
        <taxon>Eukaryota</taxon>
        <taxon>Fungi</taxon>
        <taxon>Dikarya</taxon>
        <taxon>Basidiomycota</taxon>
        <taxon>Agaricomycotina</taxon>
        <taxon>Tremellomycetes</taxon>
        <taxon>Trichosporonales</taxon>
        <taxon>Trichosporonaceae</taxon>
        <taxon>Cutaneotrichosporon</taxon>
    </lineage>
</organism>
<keyword evidence="3" id="KW-1185">Reference proteome</keyword>
<dbReference type="GO" id="GO:0035361">
    <property type="term" value="C:Cul8-RING ubiquitin ligase complex"/>
    <property type="evidence" value="ECO:0007669"/>
    <property type="project" value="TreeGrafter"/>
</dbReference>
<dbReference type="GO" id="GO:0005634">
    <property type="term" value="C:nucleus"/>
    <property type="evidence" value="ECO:0007669"/>
    <property type="project" value="InterPro"/>
</dbReference>
<feature type="compositionally biased region" description="Basic and acidic residues" evidence="1">
    <location>
        <begin position="77"/>
        <end position="94"/>
    </location>
</feature>
<feature type="compositionally biased region" description="Basic and acidic residues" evidence="1">
    <location>
        <begin position="51"/>
        <end position="63"/>
    </location>
</feature>
<dbReference type="Proteomes" id="UP001233271">
    <property type="component" value="Chromosome 6"/>
</dbReference>
<dbReference type="PANTHER" id="PTHR28122">
    <property type="entry name" value="E3 UBIQUITIN-PROTEIN LIGASE SUBSTRATE RECEPTOR MMS22"/>
    <property type="match status" value="1"/>
</dbReference>
<proteinExistence type="predicted"/>
<feature type="compositionally biased region" description="Acidic residues" evidence="1">
    <location>
        <begin position="875"/>
        <end position="888"/>
    </location>
</feature>
<evidence type="ECO:0000256" key="1">
    <source>
        <dbReference type="SAM" id="MobiDB-lite"/>
    </source>
</evidence>